<name>A0ABQ8B4I9_BRANA</name>
<evidence type="ECO:0000256" key="1">
    <source>
        <dbReference type="SAM" id="MobiDB-lite"/>
    </source>
</evidence>
<evidence type="ECO:0000313" key="3">
    <source>
        <dbReference type="Proteomes" id="UP000824890"/>
    </source>
</evidence>
<sequence length="130" mass="14182">MFKEDPDNIPDSWATDEDEDTASDASLPADIDGVQTHGYDQDFWAPLIGNPLGGSDAAEVMAGIAVPKTAPHIIHCTAGDALTTLSLSPANYHRTAKRKLAHHRYPYILVVVHPYILELVSPYILEVVHP</sequence>
<comment type="caution">
    <text evidence="2">The sequence shown here is derived from an EMBL/GenBank/DDBJ whole genome shotgun (WGS) entry which is preliminary data.</text>
</comment>
<dbReference type="EMBL" id="JAGKQM010000012">
    <property type="protein sequence ID" value="KAH0899719.1"/>
    <property type="molecule type" value="Genomic_DNA"/>
</dbReference>
<reference evidence="2 3" key="1">
    <citation type="submission" date="2021-05" db="EMBL/GenBank/DDBJ databases">
        <title>Genome Assembly of Synthetic Allotetraploid Brassica napus Reveals Homoeologous Exchanges between Subgenomes.</title>
        <authorList>
            <person name="Davis J.T."/>
        </authorList>
    </citation>
    <scope>NUCLEOTIDE SEQUENCE [LARGE SCALE GENOMIC DNA]</scope>
    <source>
        <strain evidence="3">cv. Da-Ae</strain>
        <tissue evidence="2">Seedling</tissue>
    </source>
</reference>
<gene>
    <name evidence="2" type="ORF">HID58_049287</name>
</gene>
<organism evidence="2 3">
    <name type="scientific">Brassica napus</name>
    <name type="common">Rape</name>
    <dbReference type="NCBI Taxonomy" id="3708"/>
    <lineage>
        <taxon>Eukaryota</taxon>
        <taxon>Viridiplantae</taxon>
        <taxon>Streptophyta</taxon>
        <taxon>Embryophyta</taxon>
        <taxon>Tracheophyta</taxon>
        <taxon>Spermatophyta</taxon>
        <taxon>Magnoliopsida</taxon>
        <taxon>eudicotyledons</taxon>
        <taxon>Gunneridae</taxon>
        <taxon>Pentapetalae</taxon>
        <taxon>rosids</taxon>
        <taxon>malvids</taxon>
        <taxon>Brassicales</taxon>
        <taxon>Brassicaceae</taxon>
        <taxon>Brassiceae</taxon>
        <taxon>Brassica</taxon>
    </lineage>
</organism>
<evidence type="ECO:0000313" key="2">
    <source>
        <dbReference type="EMBL" id="KAH0899719.1"/>
    </source>
</evidence>
<proteinExistence type="predicted"/>
<dbReference type="Proteomes" id="UP000824890">
    <property type="component" value="Unassembled WGS sequence"/>
</dbReference>
<feature type="region of interest" description="Disordered" evidence="1">
    <location>
        <begin position="1"/>
        <end position="34"/>
    </location>
</feature>
<protein>
    <submittedName>
        <fullName evidence="2">Uncharacterized protein</fullName>
    </submittedName>
</protein>
<keyword evidence="3" id="KW-1185">Reference proteome</keyword>
<accession>A0ABQ8B4I9</accession>